<dbReference type="InterPro" id="IPR043128">
    <property type="entry name" value="Rev_trsase/Diguanyl_cyclase"/>
</dbReference>
<dbReference type="PROSITE" id="PS50113">
    <property type="entry name" value="PAC"/>
    <property type="match status" value="1"/>
</dbReference>
<dbReference type="SMART" id="SM00267">
    <property type="entry name" value="GGDEF"/>
    <property type="match status" value="1"/>
</dbReference>
<proteinExistence type="predicted"/>
<dbReference type="PROSITE" id="PS50883">
    <property type="entry name" value="EAL"/>
    <property type="match status" value="1"/>
</dbReference>
<feature type="compositionally biased region" description="Basic and acidic residues" evidence="1">
    <location>
        <begin position="910"/>
        <end position="921"/>
    </location>
</feature>
<dbReference type="InterPro" id="IPR000700">
    <property type="entry name" value="PAS-assoc_C"/>
</dbReference>
<dbReference type="SMART" id="SM00086">
    <property type="entry name" value="PAC"/>
    <property type="match status" value="1"/>
</dbReference>
<keyword evidence="2" id="KW-1133">Transmembrane helix</keyword>
<dbReference type="InterPro" id="IPR000160">
    <property type="entry name" value="GGDEF_dom"/>
</dbReference>
<evidence type="ECO:0000256" key="2">
    <source>
        <dbReference type="SAM" id="Phobius"/>
    </source>
</evidence>
<dbReference type="PANTHER" id="PTHR44757">
    <property type="entry name" value="DIGUANYLATE CYCLASE DGCP"/>
    <property type="match status" value="1"/>
</dbReference>
<evidence type="ECO:0000259" key="5">
    <source>
        <dbReference type="PROSITE" id="PS50883"/>
    </source>
</evidence>
<evidence type="ECO:0000259" key="3">
    <source>
        <dbReference type="PROSITE" id="PS50112"/>
    </source>
</evidence>
<organism evidence="7 8">
    <name type="scientific">endosymbiont of Escarpia spicata</name>
    <dbReference type="NCBI Taxonomy" id="2200908"/>
    <lineage>
        <taxon>Bacteria</taxon>
        <taxon>Pseudomonadati</taxon>
        <taxon>Pseudomonadota</taxon>
        <taxon>Gammaproteobacteria</taxon>
        <taxon>sulfur-oxidizing symbionts</taxon>
    </lineage>
</organism>
<dbReference type="SUPFAM" id="SSF141868">
    <property type="entry name" value="EAL domain-like"/>
    <property type="match status" value="1"/>
</dbReference>
<dbReference type="AlphaFoldDB" id="A0A370DAD3"/>
<dbReference type="InterPro" id="IPR000014">
    <property type="entry name" value="PAS"/>
</dbReference>
<dbReference type="InterPro" id="IPR013767">
    <property type="entry name" value="PAS_fold"/>
</dbReference>
<feature type="domain" description="PAS" evidence="3">
    <location>
        <begin position="344"/>
        <end position="414"/>
    </location>
</feature>
<evidence type="ECO:0008006" key="9">
    <source>
        <dbReference type="Google" id="ProtNLM"/>
    </source>
</evidence>
<accession>A0A370DAD3</accession>
<evidence type="ECO:0000259" key="6">
    <source>
        <dbReference type="PROSITE" id="PS50887"/>
    </source>
</evidence>
<dbReference type="InterPro" id="IPR001633">
    <property type="entry name" value="EAL_dom"/>
</dbReference>
<dbReference type="InterPro" id="IPR035919">
    <property type="entry name" value="EAL_sf"/>
</dbReference>
<dbReference type="PROSITE" id="PS50887">
    <property type="entry name" value="GGDEF"/>
    <property type="match status" value="1"/>
</dbReference>
<protein>
    <recommendedName>
        <fullName evidence="9">Diguanylate cyclase</fullName>
    </recommendedName>
</protein>
<dbReference type="InterPro" id="IPR001610">
    <property type="entry name" value="PAC"/>
</dbReference>
<dbReference type="SMART" id="SM00091">
    <property type="entry name" value="PAS"/>
    <property type="match status" value="1"/>
</dbReference>
<dbReference type="EMBL" id="QFXE01000021">
    <property type="protein sequence ID" value="RDH81865.1"/>
    <property type="molecule type" value="Genomic_DNA"/>
</dbReference>
<evidence type="ECO:0000313" key="8">
    <source>
        <dbReference type="Proteomes" id="UP000254771"/>
    </source>
</evidence>
<evidence type="ECO:0000313" key="7">
    <source>
        <dbReference type="EMBL" id="RDH81865.1"/>
    </source>
</evidence>
<dbReference type="Gene3D" id="3.30.70.270">
    <property type="match status" value="1"/>
</dbReference>
<feature type="domain" description="GGDEF" evidence="6">
    <location>
        <begin position="506"/>
        <end position="643"/>
    </location>
</feature>
<keyword evidence="2" id="KW-0812">Transmembrane</keyword>
<feature type="domain" description="EAL" evidence="5">
    <location>
        <begin position="652"/>
        <end position="906"/>
    </location>
</feature>
<gene>
    <name evidence="7" type="ORF">DIZ78_15545</name>
</gene>
<dbReference type="NCBIfam" id="TIGR00254">
    <property type="entry name" value="GGDEF"/>
    <property type="match status" value="1"/>
</dbReference>
<evidence type="ECO:0000259" key="4">
    <source>
        <dbReference type="PROSITE" id="PS50113"/>
    </source>
</evidence>
<dbReference type="CDD" id="cd01948">
    <property type="entry name" value="EAL"/>
    <property type="match status" value="1"/>
</dbReference>
<comment type="caution">
    <text evidence="7">The sequence shown here is derived from an EMBL/GenBank/DDBJ whole genome shotgun (WGS) entry which is preliminary data.</text>
</comment>
<dbReference type="Pfam" id="PF00563">
    <property type="entry name" value="EAL"/>
    <property type="match status" value="1"/>
</dbReference>
<dbReference type="InterPro" id="IPR052155">
    <property type="entry name" value="Biofilm_reg_signaling"/>
</dbReference>
<dbReference type="InterPro" id="IPR035965">
    <property type="entry name" value="PAS-like_dom_sf"/>
</dbReference>
<reference evidence="7 8" key="1">
    <citation type="journal article" date="2018" name="ISME J.">
        <title>Endosymbiont genomes yield clues of tubeworm success.</title>
        <authorList>
            <person name="Li Y."/>
            <person name="Liles M.R."/>
            <person name="Halanych K.M."/>
        </authorList>
    </citation>
    <scope>NUCLEOTIDE SEQUENCE [LARGE SCALE GENOMIC DNA]</scope>
    <source>
        <strain evidence="7">A1462</strain>
    </source>
</reference>
<dbReference type="SUPFAM" id="SSF55073">
    <property type="entry name" value="Nucleotide cyclase"/>
    <property type="match status" value="1"/>
</dbReference>
<feature type="transmembrane region" description="Helical" evidence="2">
    <location>
        <begin position="287"/>
        <end position="305"/>
    </location>
</feature>
<feature type="region of interest" description="Disordered" evidence="1">
    <location>
        <begin position="910"/>
        <end position="938"/>
    </location>
</feature>
<dbReference type="InterPro" id="IPR029787">
    <property type="entry name" value="Nucleotide_cyclase"/>
</dbReference>
<keyword evidence="2" id="KW-0472">Membrane</keyword>
<dbReference type="Pfam" id="PF00990">
    <property type="entry name" value="GGDEF"/>
    <property type="match status" value="1"/>
</dbReference>
<dbReference type="Gene3D" id="3.20.20.450">
    <property type="entry name" value="EAL domain"/>
    <property type="match status" value="1"/>
</dbReference>
<dbReference type="GO" id="GO:0006355">
    <property type="term" value="P:regulation of DNA-templated transcription"/>
    <property type="evidence" value="ECO:0007669"/>
    <property type="project" value="InterPro"/>
</dbReference>
<feature type="domain" description="PAC" evidence="4">
    <location>
        <begin position="416"/>
        <end position="474"/>
    </location>
</feature>
<dbReference type="CDD" id="cd00130">
    <property type="entry name" value="PAS"/>
    <property type="match status" value="1"/>
</dbReference>
<evidence type="ECO:0000256" key="1">
    <source>
        <dbReference type="SAM" id="MobiDB-lite"/>
    </source>
</evidence>
<sequence length="938" mass="105762">MGFRDLQIMNNNGFYWRFLSPPILAVLLLGAAAIGAVYFHLQNGLSIHVNGQTALFQQLYDTRLSELRLDMLHRWEALSRTPAPLNFPIETQKEKEDFQTWYFDASGTLLFPEQQSRPAPSESFKLLLYDALASEFPVNGLIAGARGSLSMGVAGVRRKAGQVVGGILLTANIEPVLINTGKAFQETLLVGINRDGGMVADVVVPNPDERFFEVPQILSFNSAAAGTLIPSLERVAGWGSDAEQIVWSGRNHHLRRLSLRDNLEQQIGEIILFVDVTTLFEQARRQAWIVAAAGLLISVVLMLILTNQSRRTRTQLTVSQQALEKLNEKLEWRFLERTEELRRSEENYRELVESANSIILRWNIQGKITFFNQFALRFFGYSEQEVVGRHLMDCIVPETESGSGRDLSDLIRDIALHPDFYISNINENVCKDGRRVWVSWANRAVRNKQGKVVEILSIGNDVSDKKLFDERIYHLAHYDALTSLPNRVLFYERLDKALENAGRKNLQLVVLYLYLDRFKPVNDSLGHAMGDLLLQQVGERLRDCLREEDTVARMSGDEFTVLLEDVTSRAEVMNLGSQVAGKIIDKLSQPFDLEGYEVYVSASVGVAAYPQDGTDPVQLMSNVDIAMYHAKGEGRGRVAFYEPHMNAEVDRRLRMERDLRKALEQDELTLHYQPCIDLANRSVEVVEALLRWPHLASGEIPPDEFVSLAEETGLVIPLGAWALKTALRQAKEWLSPEGSGPQLAVNLSLGQFRHRELVQMVRAELQACDFPADRLVLEITESTVMDSHGESSGQLAELSAMGIEIAIDDFGTGHSSLSRLREMPVNSLKIDRSFVQDLGRDRNDESIVETIIAMGHSLQLIVIAEGVETFEQLTFLQQRGCHMVQGYLLFRPMPGAELLEMLREEEGVARRFKQEEDRQTEEPVPDNVAYLEKKESGE</sequence>
<dbReference type="PROSITE" id="PS50112">
    <property type="entry name" value="PAS"/>
    <property type="match status" value="1"/>
</dbReference>
<name>A0A370DAD3_9GAMM</name>
<keyword evidence="8" id="KW-1185">Reference proteome</keyword>
<dbReference type="NCBIfam" id="TIGR00229">
    <property type="entry name" value="sensory_box"/>
    <property type="match status" value="1"/>
</dbReference>
<dbReference type="SMART" id="SM00052">
    <property type="entry name" value="EAL"/>
    <property type="match status" value="1"/>
</dbReference>
<dbReference type="Proteomes" id="UP000254771">
    <property type="component" value="Unassembled WGS sequence"/>
</dbReference>
<dbReference type="Gene3D" id="3.30.450.20">
    <property type="entry name" value="PAS domain"/>
    <property type="match status" value="1"/>
</dbReference>
<dbReference type="PANTHER" id="PTHR44757:SF2">
    <property type="entry name" value="BIOFILM ARCHITECTURE MAINTENANCE PROTEIN MBAA"/>
    <property type="match status" value="1"/>
</dbReference>
<feature type="transmembrane region" description="Helical" evidence="2">
    <location>
        <begin position="20"/>
        <end position="41"/>
    </location>
</feature>
<dbReference type="SUPFAM" id="SSF55785">
    <property type="entry name" value="PYP-like sensor domain (PAS domain)"/>
    <property type="match status" value="1"/>
</dbReference>
<dbReference type="Pfam" id="PF00989">
    <property type="entry name" value="PAS"/>
    <property type="match status" value="1"/>
</dbReference>
<dbReference type="CDD" id="cd01949">
    <property type="entry name" value="GGDEF"/>
    <property type="match status" value="1"/>
</dbReference>